<dbReference type="SUPFAM" id="SSF48179">
    <property type="entry name" value="6-phosphogluconate dehydrogenase C-terminal domain-like"/>
    <property type="match status" value="1"/>
</dbReference>
<dbReference type="Gene3D" id="3.40.50.720">
    <property type="entry name" value="NAD(P)-binding Rossmann-like Domain"/>
    <property type="match status" value="1"/>
</dbReference>
<organism evidence="2 3">
    <name type="scientific">Gaiella occulta</name>
    <dbReference type="NCBI Taxonomy" id="1002870"/>
    <lineage>
        <taxon>Bacteria</taxon>
        <taxon>Bacillati</taxon>
        <taxon>Actinomycetota</taxon>
        <taxon>Thermoleophilia</taxon>
        <taxon>Gaiellales</taxon>
        <taxon>Gaiellaceae</taxon>
        <taxon>Gaiella</taxon>
    </lineage>
</organism>
<accession>A0A7M2YVF9</accession>
<dbReference type="Proteomes" id="UP000254134">
    <property type="component" value="Unassembled WGS sequence"/>
</dbReference>
<dbReference type="OrthoDB" id="8650434at2"/>
<dbReference type="Pfam" id="PF10728">
    <property type="entry name" value="DUF2520"/>
    <property type="match status" value="1"/>
</dbReference>
<gene>
    <name evidence="2" type="ORF">Gocc_2813</name>
</gene>
<dbReference type="InterPro" id="IPR018931">
    <property type="entry name" value="DUF2520"/>
</dbReference>
<keyword evidence="3" id="KW-1185">Reference proteome</keyword>
<dbReference type="EMBL" id="QQZY01000009">
    <property type="protein sequence ID" value="RDI73457.1"/>
    <property type="molecule type" value="Genomic_DNA"/>
</dbReference>
<feature type="domain" description="DUF2520" evidence="1">
    <location>
        <begin position="99"/>
        <end position="216"/>
    </location>
</feature>
<evidence type="ECO:0000259" key="1">
    <source>
        <dbReference type="Pfam" id="PF10728"/>
    </source>
</evidence>
<dbReference type="SUPFAM" id="SSF51735">
    <property type="entry name" value="NAD(P)-binding Rossmann-fold domains"/>
    <property type="match status" value="1"/>
</dbReference>
<reference evidence="2 3" key="1">
    <citation type="submission" date="2018-07" db="EMBL/GenBank/DDBJ databases">
        <title>High-quality-draft genome sequence of Gaiella occulta.</title>
        <authorList>
            <person name="Severino R."/>
            <person name="Froufe H.J.C."/>
            <person name="Rainey F.A."/>
            <person name="Barroso C."/>
            <person name="Albuquerque L."/>
            <person name="Lobo-Da-Cunha A."/>
            <person name="Da Costa M.S."/>
            <person name="Egas C."/>
        </authorList>
    </citation>
    <scope>NUCLEOTIDE SEQUENCE [LARGE SCALE GENOMIC DNA]</scope>
    <source>
        <strain evidence="2 3">F2-233</strain>
    </source>
</reference>
<dbReference type="InterPro" id="IPR036291">
    <property type="entry name" value="NAD(P)-bd_dom_sf"/>
</dbReference>
<comment type="caution">
    <text evidence="2">The sequence shown here is derived from an EMBL/GenBank/DDBJ whole genome shotgun (WGS) entry which is preliminary data.</text>
</comment>
<dbReference type="PANTHER" id="PTHR40459">
    <property type="entry name" value="CONSERVED HYPOTHETICAL ALANINE AND LEUCINE RICH PROTEIN"/>
    <property type="match status" value="1"/>
</dbReference>
<evidence type="ECO:0000313" key="2">
    <source>
        <dbReference type="EMBL" id="RDI73457.1"/>
    </source>
</evidence>
<protein>
    <recommendedName>
        <fullName evidence="1">DUF2520 domain-containing protein</fullName>
    </recommendedName>
</protein>
<dbReference type="PANTHER" id="PTHR40459:SF1">
    <property type="entry name" value="CONSERVED HYPOTHETICAL ALANINE AND LEUCINE RICH PROTEIN"/>
    <property type="match status" value="1"/>
</dbReference>
<dbReference type="Gene3D" id="1.10.1040.20">
    <property type="entry name" value="ProC-like, C-terminal domain"/>
    <property type="match status" value="1"/>
</dbReference>
<dbReference type="InterPro" id="IPR008927">
    <property type="entry name" value="6-PGluconate_DH-like_C_sf"/>
</dbReference>
<dbReference type="InterPro" id="IPR037108">
    <property type="entry name" value="TM1727-like_C_sf"/>
</dbReference>
<name>A0A7M2YVF9_9ACTN</name>
<reference evidence="3" key="2">
    <citation type="journal article" date="2019" name="MicrobiologyOpen">
        <title>High-quality draft genome sequence of Gaiella occulta isolated from a 150 meter deep mineral water borehole and comparison with the genome sequences of other deep-branching lineages of the phylum Actinobacteria.</title>
        <authorList>
            <person name="Severino R."/>
            <person name="Froufe H.J.C."/>
            <person name="Barroso C."/>
            <person name="Albuquerque L."/>
            <person name="Lobo-da-Cunha A."/>
            <person name="da Costa M.S."/>
            <person name="Egas C."/>
        </authorList>
    </citation>
    <scope>NUCLEOTIDE SEQUENCE [LARGE SCALE GENOMIC DNA]</scope>
    <source>
        <strain evidence="3">F2-233</strain>
    </source>
</reference>
<sequence length="221" mass="23471">MIDGIHVIGCGRVGSAVSARLAERGVRLAVDAPELVLLCVPDRAIAEVAAGIEPGPWVAHVSGATPLAALAPHARRFGVHPLQTFVRWRGPEQLDGAWAAVTAETDEAAAAGGWLAETLGLRPFALRDDRRAVYHAGAAIASNYLVTLRRAAGSLLEAAGAPPQALDPLMARTVENGFELTGPIQRGDWETVERHLEAIRVERPELEQMYRTLADATAAVT</sequence>
<evidence type="ECO:0000313" key="3">
    <source>
        <dbReference type="Proteomes" id="UP000254134"/>
    </source>
</evidence>
<dbReference type="RefSeq" id="WP_114797208.1">
    <property type="nucleotide sequence ID" value="NZ_QQZY01000009.1"/>
</dbReference>
<proteinExistence type="predicted"/>
<dbReference type="AlphaFoldDB" id="A0A7M2YVF9"/>